<dbReference type="Pfam" id="PF07027">
    <property type="entry name" value="DUF1318"/>
    <property type="match status" value="1"/>
</dbReference>
<keyword evidence="3" id="KW-1185">Reference proteome</keyword>
<evidence type="ECO:0000313" key="2">
    <source>
        <dbReference type="EMBL" id="ACV68478.1"/>
    </source>
</evidence>
<accession>C8X1Q6</accession>
<feature type="chain" id="PRO_5002994046" description="DUF1318 domain-containing protein" evidence="1">
    <location>
        <begin position="27"/>
        <end position="131"/>
    </location>
</feature>
<protein>
    <recommendedName>
        <fullName evidence="4">DUF1318 domain-containing protein</fullName>
    </recommendedName>
</protein>
<dbReference type="AlphaFoldDB" id="C8X1Q6"/>
<evidence type="ECO:0000256" key="1">
    <source>
        <dbReference type="SAM" id="SignalP"/>
    </source>
</evidence>
<proteinExistence type="predicted"/>
<dbReference type="KEGG" id="drt:Dret_1190"/>
<reference evidence="3" key="1">
    <citation type="submission" date="2009-09" db="EMBL/GenBank/DDBJ databases">
        <title>The complete chromosome of Desulfohalobium retbaense DSM 5692.</title>
        <authorList>
            <consortium name="US DOE Joint Genome Institute (JGI-PGF)"/>
            <person name="Lucas S."/>
            <person name="Copeland A."/>
            <person name="Lapidus A."/>
            <person name="Glavina del Rio T."/>
            <person name="Dalin E."/>
            <person name="Tice H."/>
            <person name="Bruce D."/>
            <person name="Goodwin L."/>
            <person name="Pitluck S."/>
            <person name="Kyrpides N."/>
            <person name="Mavromatis K."/>
            <person name="Ivanova N."/>
            <person name="Mikhailova N."/>
            <person name="Munk A.C."/>
            <person name="Brettin T."/>
            <person name="Detter J.C."/>
            <person name="Han C."/>
            <person name="Tapia R."/>
            <person name="Larimer F."/>
            <person name="Land M."/>
            <person name="Hauser L."/>
            <person name="Markowitz V."/>
            <person name="Cheng J.-F."/>
            <person name="Hugenholtz P."/>
            <person name="Woyke T."/>
            <person name="Wu D."/>
            <person name="Spring S."/>
            <person name="Klenk H.-P."/>
            <person name="Eisen J.A."/>
        </authorList>
    </citation>
    <scope>NUCLEOTIDE SEQUENCE [LARGE SCALE GENOMIC DNA]</scope>
    <source>
        <strain evidence="3">DSM 5692</strain>
    </source>
</reference>
<dbReference type="HOGENOM" id="CLU_1924201_0_0_7"/>
<keyword evidence="1" id="KW-0732">Signal</keyword>
<dbReference type="Proteomes" id="UP000001052">
    <property type="component" value="Chromosome"/>
</dbReference>
<dbReference type="STRING" id="485915.Dret_1190"/>
<evidence type="ECO:0008006" key="4">
    <source>
        <dbReference type="Google" id="ProtNLM"/>
    </source>
</evidence>
<dbReference type="EMBL" id="CP001734">
    <property type="protein sequence ID" value="ACV68478.1"/>
    <property type="molecule type" value="Genomic_DNA"/>
</dbReference>
<name>C8X1Q6_DESRD</name>
<sequence>MGAVSTRLLVIGILSTALLCVATVQAQNKQAVVQSMKQRHAALLQAKDNGLVGEAWNGLVALVRDGAPQQVQNLVRAENEDRKTLFKIIADETGTSVPEVAMQNRIRMYRLAEGDHFVQDQDRNWVRKKNF</sequence>
<dbReference type="eggNOG" id="COG3784">
    <property type="taxonomic scope" value="Bacteria"/>
</dbReference>
<organism evidence="2 3">
    <name type="scientific">Desulfohalobium retbaense (strain ATCC 49708 / DSM 5692 / JCM 16813 / HR100)</name>
    <dbReference type="NCBI Taxonomy" id="485915"/>
    <lineage>
        <taxon>Bacteria</taxon>
        <taxon>Pseudomonadati</taxon>
        <taxon>Thermodesulfobacteriota</taxon>
        <taxon>Desulfovibrionia</taxon>
        <taxon>Desulfovibrionales</taxon>
        <taxon>Desulfohalobiaceae</taxon>
        <taxon>Desulfohalobium</taxon>
    </lineage>
</organism>
<reference evidence="2 3" key="2">
    <citation type="journal article" date="2010" name="Stand. Genomic Sci.">
        <title>Complete genome sequence of Desulfohalobium retbaense type strain (HR(100)).</title>
        <authorList>
            <person name="Spring S."/>
            <person name="Nolan M."/>
            <person name="Lapidus A."/>
            <person name="Glavina Del Rio T."/>
            <person name="Copeland A."/>
            <person name="Tice H."/>
            <person name="Cheng J.F."/>
            <person name="Lucas S."/>
            <person name="Land M."/>
            <person name="Chen F."/>
            <person name="Bruce D."/>
            <person name="Goodwin L."/>
            <person name="Pitluck S."/>
            <person name="Ivanova N."/>
            <person name="Mavromatis K."/>
            <person name="Mikhailova N."/>
            <person name="Pati A."/>
            <person name="Chen A."/>
            <person name="Palaniappan K."/>
            <person name="Hauser L."/>
            <person name="Chang Y.J."/>
            <person name="Jeffries C.D."/>
            <person name="Munk C."/>
            <person name="Kiss H."/>
            <person name="Chain P."/>
            <person name="Han C."/>
            <person name="Brettin T."/>
            <person name="Detter J.C."/>
            <person name="Schuler E."/>
            <person name="Goker M."/>
            <person name="Rohde M."/>
            <person name="Bristow J."/>
            <person name="Eisen J.A."/>
            <person name="Markowitz V."/>
            <person name="Hugenholtz P."/>
            <person name="Kyrpides N.C."/>
            <person name="Klenk H.P."/>
        </authorList>
    </citation>
    <scope>NUCLEOTIDE SEQUENCE [LARGE SCALE GENOMIC DNA]</scope>
    <source>
        <strain evidence="2 3">DSM 5692</strain>
    </source>
</reference>
<feature type="signal peptide" evidence="1">
    <location>
        <begin position="1"/>
        <end position="26"/>
    </location>
</feature>
<gene>
    <name evidence="2" type="ordered locus">Dret_1190</name>
</gene>
<evidence type="ECO:0000313" key="3">
    <source>
        <dbReference type="Proteomes" id="UP000001052"/>
    </source>
</evidence>
<dbReference type="RefSeq" id="WP_015751625.1">
    <property type="nucleotide sequence ID" value="NC_013223.1"/>
</dbReference>
<dbReference type="OrthoDB" id="198301at2"/>
<dbReference type="InterPro" id="IPR008309">
    <property type="entry name" value="YdbL"/>
</dbReference>